<reference evidence="1 2" key="2">
    <citation type="journal article" date="2013" name="PLoS Genet.">
        <title>Comparative genome structure, secondary metabolite, and effector coding capacity across Cochliobolus pathogens.</title>
        <authorList>
            <person name="Condon B.J."/>
            <person name="Leng Y."/>
            <person name="Wu D."/>
            <person name="Bushley K.E."/>
            <person name="Ohm R.A."/>
            <person name="Otillar R."/>
            <person name="Martin J."/>
            <person name="Schackwitz W."/>
            <person name="Grimwood J."/>
            <person name="MohdZainudin N."/>
            <person name="Xue C."/>
            <person name="Wang R."/>
            <person name="Manning V.A."/>
            <person name="Dhillon B."/>
            <person name="Tu Z.J."/>
            <person name="Steffenson B.J."/>
            <person name="Salamov A."/>
            <person name="Sun H."/>
            <person name="Lowry S."/>
            <person name="LaButti K."/>
            <person name="Han J."/>
            <person name="Copeland A."/>
            <person name="Lindquist E."/>
            <person name="Barry K."/>
            <person name="Schmutz J."/>
            <person name="Baker S.E."/>
            <person name="Ciuffetti L.M."/>
            <person name="Grigoriev I.V."/>
            <person name="Zhong S."/>
            <person name="Turgeon B.G."/>
        </authorList>
    </citation>
    <scope>NUCLEOTIDE SEQUENCE [LARGE SCALE GENOMIC DNA]</scope>
    <source>
        <strain evidence="2">28A</strain>
    </source>
</reference>
<sequence length="246" mass="27991">MALSLEEIIREFRDRERDKHITTAVWYIVVAVALASSGAGPDVVQLYQAAIQQIDLDDQKIVQRRIKEAILKTSALYGVPRSLQALLPLFSTLKDEEIDHYGPRWEAAQADPASRAIHEKTRHEKARRYFDTVWTPAAAQANRDKNFKYHPDLYLLNTQLVYEYYFSEDAILNPVETQMCNIAALICCNCPVQAMWHTRGLINHGGTINQAEFSHELGVAIATLYECKIGDLTPVSQIDFENYPTH</sequence>
<dbReference type="Gene3D" id="1.20.1290.10">
    <property type="entry name" value="AhpD-like"/>
    <property type="match status" value="1"/>
</dbReference>
<dbReference type="GeneID" id="19404158"/>
<protein>
    <recommendedName>
        <fullName evidence="3">Carboxymuconolactone decarboxylase-like domain-containing protein</fullName>
    </recommendedName>
</protein>
<dbReference type="STRING" id="671987.R0KTN9"/>
<dbReference type="SUPFAM" id="SSF69118">
    <property type="entry name" value="AhpD-like"/>
    <property type="match status" value="1"/>
</dbReference>
<name>R0KTN9_EXST2</name>
<keyword evidence="2" id="KW-1185">Reference proteome</keyword>
<gene>
    <name evidence="1" type="ORF">SETTUDRAFT_36600</name>
</gene>
<dbReference type="InterPro" id="IPR052999">
    <property type="entry name" value="PTS1_Protein"/>
</dbReference>
<dbReference type="EMBL" id="KB908482">
    <property type="protein sequence ID" value="EOA91117.1"/>
    <property type="molecule type" value="Genomic_DNA"/>
</dbReference>
<dbReference type="eggNOG" id="ENOG502SPVM">
    <property type="taxonomic scope" value="Eukaryota"/>
</dbReference>
<dbReference type="InterPro" id="IPR029032">
    <property type="entry name" value="AhpD-like"/>
</dbReference>
<dbReference type="PANTHER" id="PTHR28180">
    <property type="entry name" value="CONSERVED MITOCHONDRIAL PROTEIN-RELATED"/>
    <property type="match status" value="1"/>
</dbReference>
<reference evidence="1 2" key="1">
    <citation type="journal article" date="2012" name="PLoS Pathog.">
        <title>Diverse lifestyles and strategies of plant pathogenesis encoded in the genomes of eighteen Dothideomycetes fungi.</title>
        <authorList>
            <person name="Ohm R.A."/>
            <person name="Feau N."/>
            <person name="Henrissat B."/>
            <person name="Schoch C.L."/>
            <person name="Horwitz B.A."/>
            <person name="Barry K.W."/>
            <person name="Condon B.J."/>
            <person name="Copeland A.C."/>
            <person name="Dhillon B."/>
            <person name="Glaser F."/>
            <person name="Hesse C.N."/>
            <person name="Kosti I."/>
            <person name="LaButti K."/>
            <person name="Lindquist E.A."/>
            <person name="Lucas S."/>
            <person name="Salamov A.A."/>
            <person name="Bradshaw R.E."/>
            <person name="Ciuffetti L."/>
            <person name="Hamelin R.C."/>
            <person name="Kema G.H.J."/>
            <person name="Lawrence C."/>
            <person name="Scott J.A."/>
            <person name="Spatafora J.W."/>
            <person name="Turgeon B.G."/>
            <person name="de Wit P.J.G.M."/>
            <person name="Zhong S."/>
            <person name="Goodwin S.B."/>
            <person name="Grigoriev I.V."/>
        </authorList>
    </citation>
    <scope>NUCLEOTIDE SEQUENCE [LARGE SCALE GENOMIC DNA]</scope>
    <source>
        <strain evidence="2">28A</strain>
    </source>
</reference>
<dbReference type="Proteomes" id="UP000016935">
    <property type="component" value="Unassembled WGS sequence"/>
</dbReference>
<evidence type="ECO:0000313" key="1">
    <source>
        <dbReference type="EMBL" id="EOA91117.1"/>
    </source>
</evidence>
<organism evidence="1 2">
    <name type="scientific">Exserohilum turcicum (strain 28A)</name>
    <name type="common">Northern leaf blight fungus</name>
    <name type="synonym">Setosphaeria turcica</name>
    <dbReference type="NCBI Taxonomy" id="671987"/>
    <lineage>
        <taxon>Eukaryota</taxon>
        <taxon>Fungi</taxon>
        <taxon>Dikarya</taxon>
        <taxon>Ascomycota</taxon>
        <taxon>Pezizomycotina</taxon>
        <taxon>Dothideomycetes</taxon>
        <taxon>Pleosporomycetidae</taxon>
        <taxon>Pleosporales</taxon>
        <taxon>Pleosporineae</taxon>
        <taxon>Pleosporaceae</taxon>
        <taxon>Exserohilum</taxon>
    </lineage>
</organism>
<proteinExistence type="predicted"/>
<evidence type="ECO:0008006" key="3">
    <source>
        <dbReference type="Google" id="ProtNLM"/>
    </source>
</evidence>
<dbReference type="HOGENOM" id="CLU_065389_4_0_1"/>
<dbReference type="AlphaFoldDB" id="R0KTN9"/>
<accession>R0KTN9</accession>
<dbReference type="RefSeq" id="XP_008021324.1">
    <property type="nucleotide sequence ID" value="XM_008023133.1"/>
</dbReference>
<evidence type="ECO:0000313" key="2">
    <source>
        <dbReference type="Proteomes" id="UP000016935"/>
    </source>
</evidence>
<dbReference type="OrthoDB" id="3683016at2759"/>